<proteinExistence type="inferred from homology"/>
<dbReference type="PANTHER" id="PTHR43646">
    <property type="entry name" value="GLYCOSYLTRANSFERASE"/>
    <property type="match status" value="1"/>
</dbReference>
<comment type="caution">
    <text evidence="13">The sequence shown here is derived from an EMBL/GenBank/DDBJ whole genome shotgun (WGS) entry which is preliminary data.</text>
</comment>
<feature type="domain" description="Glycosyltransferase 2-like" evidence="12">
    <location>
        <begin position="67"/>
        <end position="238"/>
    </location>
</feature>
<keyword evidence="2" id="KW-1003">Cell membrane</keyword>
<dbReference type="SUPFAM" id="SSF53448">
    <property type="entry name" value="Nucleotide-diphospho-sugar transferases"/>
    <property type="match status" value="1"/>
</dbReference>
<keyword evidence="5" id="KW-0125">Carotenoid biosynthesis</keyword>
<dbReference type="Pfam" id="PF00535">
    <property type="entry name" value="Glycos_transf_2"/>
    <property type="match status" value="1"/>
</dbReference>
<evidence type="ECO:0000256" key="3">
    <source>
        <dbReference type="ARBA" id="ARBA00022676"/>
    </source>
</evidence>
<comment type="pathway">
    <text evidence="8">Carotenoid biosynthesis; staphyloxanthin biosynthesis; staphyloxanthin from farnesyl diphosphate: step 4/5.</text>
</comment>
<keyword evidence="4 13" id="KW-0808">Transferase</keyword>
<evidence type="ECO:0000256" key="2">
    <source>
        <dbReference type="ARBA" id="ARBA00022475"/>
    </source>
</evidence>
<dbReference type="InterPro" id="IPR029044">
    <property type="entry name" value="Nucleotide-diphossugar_trans"/>
</dbReference>
<comment type="subcellular location">
    <subcellularLocation>
        <location evidence="1">Cell membrane</location>
    </subcellularLocation>
</comment>
<feature type="transmembrane region" description="Helical" evidence="11">
    <location>
        <begin position="357"/>
        <end position="383"/>
    </location>
</feature>
<dbReference type="GO" id="GO:0016117">
    <property type="term" value="P:carotenoid biosynthetic process"/>
    <property type="evidence" value="ECO:0007669"/>
    <property type="project" value="UniProtKB-KW"/>
</dbReference>
<evidence type="ECO:0000256" key="5">
    <source>
        <dbReference type="ARBA" id="ARBA00022746"/>
    </source>
</evidence>
<comment type="similarity">
    <text evidence="9">Belongs to the glycosyltransferase 2 family. CrtQ subfamily.</text>
</comment>
<dbReference type="Proteomes" id="UP000450457">
    <property type="component" value="Unassembled WGS sequence"/>
</dbReference>
<evidence type="ECO:0000313" key="14">
    <source>
        <dbReference type="Proteomes" id="UP000450457"/>
    </source>
</evidence>
<sequence length="411" mass="46722">MEFSQMSLIRLSNTVTFIENGETVNMFWVFAGLLFVWMILLMDFLIGMRNIPKLEQTHPSQTTELISVIIAAKDEEDSIHETIHTLTKQEGVMFEVIAVNDRSTDRTGALIDEASALYPDVQAVHIRHLPEGWLGKNHALKKGAELATGAYLLFTDADIQFEEQTLARAITFMKAEELDHLTAAPDLKARSFALRGLISYFLFGFGYLKRPWTANQKKPKGGMGIGAFQMMTQSCYQKIGTHEVVRFRPDDDLAIGQKIKAAGFRQKLVTAKYLLSVEWYPDFKSALKGFEKNAFAGLNYSIALSLFALFGVLFSQVLPFIFVFIGSPAVQIISAINILLLFCLYGLTTRSFTNYPWWMVFGLPIFAILFVFMLARALILTWIRGGIEWRGNRYSIKELKQFFRNSEEDHR</sequence>
<dbReference type="GO" id="GO:0016757">
    <property type="term" value="F:glycosyltransferase activity"/>
    <property type="evidence" value="ECO:0007669"/>
    <property type="project" value="UniProtKB-KW"/>
</dbReference>
<evidence type="ECO:0000259" key="12">
    <source>
        <dbReference type="Pfam" id="PF00535"/>
    </source>
</evidence>
<evidence type="ECO:0000256" key="4">
    <source>
        <dbReference type="ARBA" id="ARBA00022679"/>
    </source>
</evidence>
<feature type="transmembrane region" description="Helical" evidence="11">
    <location>
        <begin position="320"/>
        <end position="345"/>
    </location>
</feature>
<dbReference type="Gene3D" id="3.90.550.10">
    <property type="entry name" value="Spore Coat Polysaccharide Biosynthesis Protein SpsA, Chain A"/>
    <property type="match status" value="1"/>
</dbReference>
<protein>
    <recommendedName>
        <fullName evidence="10">4,4'-diaponeurosporenoate glycosyltransferase</fullName>
    </recommendedName>
</protein>
<organism evidence="13 14">
    <name type="scientific">Halobacillus litoralis</name>
    <dbReference type="NCBI Taxonomy" id="45668"/>
    <lineage>
        <taxon>Bacteria</taxon>
        <taxon>Bacillati</taxon>
        <taxon>Bacillota</taxon>
        <taxon>Bacilli</taxon>
        <taxon>Bacillales</taxon>
        <taxon>Bacillaceae</taxon>
        <taxon>Halobacillus</taxon>
    </lineage>
</organism>
<dbReference type="AlphaFoldDB" id="A0A845FFJ2"/>
<accession>A0A845FFJ2</accession>
<dbReference type="EMBL" id="WMFA01000008">
    <property type="protein sequence ID" value="MYL72287.1"/>
    <property type="molecule type" value="Genomic_DNA"/>
</dbReference>
<comment type="function">
    <text evidence="7">Catalyzes the glycosylation of 4,4'-diaponeurosporenoate, i.e. the esterification of glucose at the C1'' position with the carboxyl group of 4,4'-diaponeurosporenic acid, to form glycosyl-4,4'-diaponeurosporenoate. This is a step in the biosynthesis of staphyloxanthin, an orange pigment present in most staphylococci strains.</text>
</comment>
<dbReference type="PANTHER" id="PTHR43646:SF2">
    <property type="entry name" value="GLYCOSYLTRANSFERASE 2-LIKE DOMAIN-CONTAINING PROTEIN"/>
    <property type="match status" value="1"/>
</dbReference>
<evidence type="ECO:0000256" key="9">
    <source>
        <dbReference type="ARBA" id="ARBA00038120"/>
    </source>
</evidence>
<evidence type="ECO:0000256" key="11">
    <source>
        <dbReference type="SAM" id="Phobius"/>
    </source>
</evidence>
<gene>
    <name evidence="13" type="ORF">GLW00_15690</name>
</gene>
<feature type="transmembrane region" description="Helical" evidence="11">
    <location>
        <begin position="294"/>
        <end position="314"/>
    </location>
</feature>
<keyword evidence="11" id="KW-0812">Transmembrane</keyword>
<keyword evidence="3" id="KW-0328">Glycosyltransferase</keyword>
<evidence type="ECO:0000313" key="13">
    <source>
        <dbReference type="EMBL" id="MYL72287.1"/>
    </source>
</evidence>
<evidence type="ECO:0000256" key="6">
    <source>
        <dbReference type="ARBA" id="ARBA00023136"/>
    </source>
</evidence>
<dbReference type="InterPro" id="IPR001173">
    <property type="entry name" value="Glyco_trans_2-like"/>
</dbReference>
<name>A0A845FFJ2_9BACI</name>
<feature type="transmembrane region" description="Helical" evidence="11">
    <location>
        <begin position="26"/>
        <end position="46"/>
    </location>
</feature>
<reference evidence="13 14" key="1">
    <citation type="submission" date="2019-11" db="EMBL/GenBank/DDBJ databases">
        <title>Genome sequences of 17 halophilic strains isolated from different environments.</title>
        <authorList>
            <person name="Furrow R.E."/>
        </authorList>
    </citation>
    <scope>NUCLEOTIDE SEQUENCE [LARGE SCALE GENOMIC DNA]</scope>
    <source>
        <strain evidence="13 14">SL-4</strain>
    </source>
</reference>
<evidence type="ECO:0000256" key="8">
    <source>
        <dbReference type="ARBA" id="ARBA00037904"/>
    </source>
</evidence>
<dbReference type="GO" id="GO:0005886">
    <property type="term" value="C:plasma membrane"/>
    <property type="evidence" value="ECO:0007669"/>
    <property type="project" value="UniProtKB-SubCell"/>
</dbReference>
<evidence type="ECO:0000256" key="1">
    <source>
        <dbReference type="ARBA" id="ARBA00004236"/>
    </source>
</evidence>
<keyword evidence="6 11" id="KW-0472">Membrane</keyword>
<evidence type="ECO:0000256" key="10">
    <source>
        <dbReference type="ARBA" id="ARBA00040345"/>
    </source>
</evidence>
<keyword evidence="11" id="KW-1133">Transmembrane helix</keyword>
<evidence type="ECO:0000256" key="7">
    <source>
        <dbReference type="ARBA" id="ARBA00037281"/>
    </source>
</evidence>